<evidence type="ECO:0000256" key="2">
    <source>
        <dbReference type="ARBA" id="ARBA00023015"/>
    </source>
</evidence>
<dbReference type="PANTHER" id="PTHR43133">
    <property type="entry name" value="RNA POLYMERASE ECF-TYPE SIGMA FACTO"/>
    <property type="match status" value="1"/>
</dbReference>
<feature type="domain" description="RNA polymerase sigma-70 region 2" evidence="7">
    <location>
        <begin position="30"/>
        <end position="96"/>
    </location>
</feature>
<dbReference type="InterPro" id="IPR000838">
    <property type="entry name" value="RNA_pol_sigma70_ECF_CS"/>
</dbReference>
<dbReference type="Pfam" id="PF04542">
    <property type="entry name" value="Sigma70_r2"/>
    <property type="match status" value="1"/>
</dbReference>
<evidence type="ECO:0000256" key="1">
    <source>
        <dbReference type="ARBA" id="ARBA00010641"/>
    </source>
</evidence>
<dbReference type="InterPro" id="IPR039425">
    <property type="entry name" value="RNA_pol_sigma-70-like"/>
</dbReference>
<dbReference type="AlphaFoldDB" id="A0A1G2F380"/>
<dbReference type="PROSITE" id="PS01063">
    <property type="entry name" value="SIGMA70_ECF"/>
    <property type="match status" value="1"/>
</dbReference>
<keyword evidence="4 6" id="KW-0238">DNA-binding</keyword>
<comment type="similarity">
    <text evidence="1 6">Belongs to the sigma-70 factor family. ECF subfamily.</text>
</comment>
<reference evidence="9 10" key="1">
    <citation type="journal article" date="2016" name="Nat. Commun.">
        <title>Thousands of microbial genomes shed light on interconnected biogeochemical processes in an aquifer system.</title>
        <authorList>
            <person name="Anantharaman K."/>
            <person name="Brown C.T."/>
            <person name="Hug L.A."/>
            <person name="Sharon I."/>
            <person name="Castelle C.J."/>
            <person name="Probst A.J."/>
            <person name="Thomas B.C."/>
            <person name="Singh A."/>
            <person name="Wilkins M.J."/>
            <person name="Karaoz U."/>
            <person name="Brodie E.L."/>
            <person name="Williams K.H."/>
            <person name="Hubbard S.S."/>
            <person name="Banfield J.F."/>
        </authorList>
    </citation>
    <scope>NUCLEOTIDE SEQUENCE [LARGE SCALE GENOMIC DNA]</scope>
</reference>
<dbReference type="SUPFAM" id="SSF88946">
    <property type="entry name" value="Sigma2 domain of RNA polymerase sigma factors"/>
    <property type="match status" value="1"/>
</dbReference>
<evidence type="ECO:0000256" key="4">
    <source>
        <dbReference type="ARBA" id="ARBA00023125"/>
    </source>
</evidence>
<accession>A0A1G2F380</accession>
<dbReference type="InterPro" id="IPR013325">
    <property type="entry name" value="RNA_pol_sigma_r2"/>
</dbReference>
<dbReference type="InterPro" id="IPR007627">
    <property type="entry name" value="RNA_pol_sigma70_r2"/>
</dbReference>
<dbReference type="CDD" id="cd06171">
    <property type="entry name" value="Sigma70_r4"/>
    <property type="match status" value="1"/>
</dbReference>
<dbReference type="InterPro" id="IPR014284">
    <property type="entry name" value="RNA_pol_sigma-70_dom"/>
</dbReference>
<dbReference type="Pfam" id="PF08281">
    <property type="entry name" value="Sigma70_r4_2"/>
    <property type="match status" value="1"/>
</dbReference>
<evidence type="ECO:0000259" key="7">
    <source>
        <dbReference type="Pfam" id="PF04542"/>
    </source>
</evidence>
<name>A0A1G2F380_9BACT</name>
<dbReference type="Proteomes" id="UP000177810">
    <property type="component" value="Unassembled WGS sequence"/>
</dbReference>
<dbReference type="SUPFAM" id="SSF88659">
    <property type="entry name" value="Sigma3 and sigma4 domains of RNA polymerase sigma factors"/>
    <property type="match status" value="1"/>
</dbReference>
<keyword evidence="3 6" id="KW-0731">Sigma factor</keyword>
<dbReference type="Gene3D" id="1.10.1740.10">
    <property type="match status" value="1"/>
</dbReference>
<evidence type="ECO:0000256" key="5">
    <source>
        <dbReference type="ARBA" id="ARBA00023163"/>
    </source>
</evidence>
<evidence type="ECO:0000313" key="9">
    <source>
        <dbReference type="EMBL" id="OGZ32505.1"/>
    </source>
</evidence>
<feature type="domain" description="RNA polymerase sigma factor 70 region 4 type 2" evidence="8">
    <location>
        <begin position="127"/>
        <end position="179"/>
    </location>
</feature>
<evidence type="ECO:0000313" key="10">
    <source>
        <dbReference type="Proteomes" id="UP000177810"/>
    </source>
</evidence>
<dbReference type="GO" id="GO:0006352">
    <property type="term" value="P:DNA-templated transcription initiation"/>
    <property type="evidence" value="ECO:0007669"/>
    <property type="project" value="InterPro"/>
</dbReference>
<dbReference type="InterPro" id="IPR013249">
    <property type="entry name" value="RNA_pol_sigma70_r4_t2"/>
</dbReference>
<dbReference type="GO" id="GO:0003677">
    <property type="term" value="F:DNA binding"/>
    <property type="evidence" value="ECO:0007669"/>
    <property type="project" value="UniProtKB-KW"/>
</dbReference>
<protein>
    <recommendedName>
        <fullName evidence="6">RNA polymerase sigma factor</fullName>
    </recommendedName>
</protein>
<evidence type="ECO:0000256" key="3">
    <source>
        <dbReference type="ARBA" id="ARBA00023082"/>
    </source>
</evidence>
<organism evidence="9 10">
    <name type="scientific">Candidatus Portnoybacteria bacterium RBG_13_40_8</name>
    <dbReference type="NCBI Taxonomy" id="1801990"/>
    <lineage>
        <taxon>Bacteria</taxon>
        <taxon>Candidatus Portnoyibacteriota</taxon>
    </lineage>
</organism>
<evidence type="ECO:0000256" key="6">
    <source>
        <dbReference type="RuleBase" id="RU000716"/>
    </source>
</evidence>
<proteinExistence type="inferred from homology"/>
<keyword evidence="5 6" id="KW-0804">Transcription</keyword>
<dbReference type="PANTHER" id="PTHR43133:SF51">
    <property type="entry name" value="RNA POLYMERASE SIGMA FACTOR"/>
    <property type="match status" value="1"/>
</dbReference>
<dbReference type="InterPro" id="IPR013324">
    <property type="entry name" value="RNA_pol_sigma_r3/r4-like"/>
</dbReference>
<dbReference type="EMBL" id="MHMT01000018">
    <property type="protein sequence ID" value="OGZ32505.1"/>
    <property type="molecule type" value="Genomic_DNA"/>
</dbReference>
<keyword evidence="2 6" id="KW-0805">Transcription regulation</keyword>
<dbReference type="InterPro" id="IPR036388">
    <property type="entry name" value="WH-like_DNA-bd_sf"/>
</dbReference>
<comment type="caution">
    <text evidence="9">The sequence shown here is derived from an EMBL/GenBank/DDBJ whole genome shotgun (WGS) entry which is preliminary data.</text>
</comment>
<gene>
    <name evidence="9" type="ORF">A2V69_02245</name>
</gene>
<dbReference type="GO" id="GO:0016987">
    <property type="term" value="F:sigma factor activity"/>
    <property type="evidence" value="ECO:0007669"/>
    <property type="project" value="UniProtKB-KW"/>
</dbReference>
<dbReference type="STRING" id="1801990.A2V69_02245"/>
<dbReference type="Gene3D" id="1.10.10.10">
    <property type="entry name" value="Winged helix-like DNA-binding domain superfamily/Winged helix DNA-binding domain"/>
    <property type="match status" value="1"/>
</dbReference>
<dbReference type="NCBIfam" id="TIGR02937">
    <property type="entry name" value="sigma70-ECF"/>
    <property type="match status" value="1"/>
</dbReference>
<evidence type="ECO:0000259" key="8">
    <source>
        <dbReference type="Pfam" id="PF08281"/>
    </source>
</evidence>
<sequence>MGLNSSIKLTDEDIVRLVQSGNIEIFGEIVNRYEEKIKRYGRKFLSGTEDIEDIVQDTFIKAYENIQEFDAKRRFSSWLYRIAHNEFINALKKQKKKPLSIFELDTILPYHFEKEMQQEMDRGEIIKALDKCLDNLDLKYREPIILYYLEGLDYKEIADVLRIPISTVGIRLKRGKNKIKFIYNKLIHKTYE</sequence>